<feature type="non-terminal residue" evidence="2">
    <location>
        <position position="157"/>
    </location>
</feature>
<sequence>GTTADKKYLIETWNFESSFRGRASLQNQLNAWKFNIQLDPNRHLHKLHRSKSPRFLPSQPQIEYPGQLHHFLAFPQKWPAKEVIHVHTSQETPFISHVMSHRTKETDPYPHPGHDTSTSASHLDPKLSSPWAKNDPLIPNEPSSFRQNPRTRVTRNL</sequence>
<feature type="compositionally biased region" description="Basic and acidic residues" evidence="1">
    <location>
        <begin position="102"/>
        <end position="114"/>
    </location>
</feature>
<evidence type="ECO:0000313" key="3">
    <source>
        <dbReference type="Proteomes" id="UP000318571"/>
    </source>
</evidence>
<keyword evidence="3" id="KW-1185">Reference proteome</keyword>
<dbReference type="EMBL" id="VCGU01000008">
    <property type="protein sequence ID" value="TRY71621.1"/>
    <property type="molecule type" value="Genomic_DNA"/>
</dbReference>
<organism evidence="2 3">
    <name type="scientific">Tigriopus californicus</name>
    <name type="common">Marine copepod</name>
    <dbReference type="NCBI Taxonomy" id="6832"/>
    <lineage>
        <taxon>Eukaryota</taxon>
        <taxon>Metazoa</taxon>
        <taxon>Ecdysozoa</taxon>
        <taxon>Arthropoda</taxon>
        <taxon>Crustacea</taxon>
        <taxon>Multicrustacea</taxon>
        <taxon>Hexanauplia</taxon>
        <taxon>Copepoda</taxon>
        <taxon>Harpacticoida</taxon>
        <taxon>Harpacticidae</taxon>
        <taxon>Tigriopus</taxon>
    </lineage>
</organism>
<comment type="caution">
    <text evidence="2">The sequence shown here is derived from an EMBL/GenBank/DDBJ whole genome shotgun (WGS) entry which is preliminary data.</text>
</comment>
<dbReference type="AlphaFoldDB" id="A0A553P1Q4"/>
<feature type="non-terminal residue" evidence="2">
    <location>
        <position position="1"/>
    </location>
</feature>
<dbReference type="Proteomes" id="UP000318571">
    <property type="component" value="Chromosome 7"/>
</dbReference>
<feature type="compositionally biased region" description="Polar residues" evidence="1">
    <location>
        <begin position="141"/>
        <end position="157"/>
    </location>
</feature>
<protein>
    <submittedName>
        <fullName evidence="2">Uncharacterized protein</fullName>
    </submittedName>
</protein>
<accession>A0A553P1Q4</accession>
<evidence type="ECO:0000313" key="2">
    <source>
        <dbReference type="EMBL" id="TRY71621.1"/>
    </source>
</evidence>
<gene>
    <name evidence="2" type="ORF">TCAL_16160</name>
</gene>
<name>A0A553P1Q4_TIGCA</name>
<evidence type="ECO:0000256" key="1">
    <source>
        <dbReference type="SAM" id="MobiDB-lite"/>
    </source>
</evidence>
<proteinExistence type="predicted"/>
<feature type="region of interest" description="Disordered" evidence="1">
    <location>
        <begin position="102"/>
        <end position="157"/>
    </location>
</feature>
<reference evidence="2 3" key="1">
    <citation type="journal article" date="2018" name="Nat. Ecol. Evol.">
        <title>Genomic signatures of mitonuclear coevolution across populations of Tigriopus californicus.</title>
        <authorList>
            <person name="Barreto F.S."/>
            <person name="Watson E.T."/>
            <person name="Lima T.G."/>
            <person name="Willett C.S."/>
            <person name="Edmands S."/>
            <person name="Li W."/>
            <person name="Burton R.S."/>
        </authorList>
    </citation>
    <scope>NUCLEOTIDE SEQUENCE [LARGE SCALE GENOMIC DNA]</scope>
    <source>
        <strain evidence="2 3">San Diego</strain>
    </source>
</reference>